<dbReference type="Gene3D" id="2.40.50.40">
    <property type="match status" value="1"/>
</dbReference>
<dbReference type="AlphaFoldDB" id="A0A9Q0AI71"/>
<dbReference type="SUPFAM" id="SSF54160">
    <property type="entry name" value="Chromo domain-like"/>
    <property type="match status" value="1"/>
</dbReference>
<evidence type="ECO:0000256" key="2">
    <source>
        <dbReference type="SAM" id="MobiDB-lite"/>
    </source>
</evidence>
<dbReference type="InterPro" id="IPR000953">
    <property type="entry name" value="Chromo/chromo_shadow_dom"/>
</dbReference>
<feature type="compositionally biased region" description="Acidic residues" evidence="2">
    <location>
        <begin position="166"/>
        <end position="175"/>
    </location>
</feature>
<evidence type="ECO:0000259" key="3">
    <source>
        <dbReference type="PROSITE" id="PS50013"/>
    </source>
</evidence>
<evidence type="ECO:0000313" key="5">
    <source>
        <dbReference type="Proteomes" id="UP000829685"/>
    </source>
</evidence>
<dbReference type="EMBL" id="JAFIMR010000036">
    <property type="protein sequence ID" value="KAI1858629.1"/>
    <property type="molecule type" value="Genomic_DNA"/>
</dbReference>
<feature type="region of interest" description="Disordered" evidence="2">
    <location>
        <begin position="421"/>
        <end position="448"/>
    </location>
</feature>
<evidence type="ECO:0000256" key="1">
    <source>
        <dbReference type="ARBA" id="ARBA00011353"/>
    </source>
</evidence>
<comment type="caution">
    <text evidence="4">The sequence shown here is derived from an EMBL/GenBank/DDBJ whole genome shotgun (WGS) entry which is preliminary data.</text>
</comment>
<feature type="compositionally biased region" description="Polar residues" evidence="2">
    <location>
        <begin position="201"/>
        <end position="211"/>
    </location>
</feature>
<keyword evidence="5" id="KW-1185">Reference proteome</keyword>
<proteinExistence type="predicted"/>
<feature type="compositionally biased region" description="Polar residues" evidence="2">
    <location>
        <begin position="243"/>
        <end position="263"/>
    </location>
</feature>
<feature type="compositionally biased region" description="Basic and acidic residues" evidence="2">
    <location>
        <begin position="227"/>
        <end position="242"/>
    </location>
</feature>
<comment type="subunit">
    <text evidence="1">Component of the NuA4 histone acetyltransferase complex.</text>
</comment>
<reference evidence="4" key="1">
    <citation type="submission" date="2021-03" db="EMBL/GenBank/DDBJ databases">
        <title>Revisited historic fungal species revealed as producer of novel bioactive compounds through whole genome sequencing and comparative genomics.</title>
        <authorList>
            <person name="Vignolle G.A."/>
            <person name="Hochenegger N."/>
            <person name="Mach R.L."/>
            <person name="Mach-Aigner A.R."/>
            <person name="Javad Rahimi M."/>
            <person name="Salim K.A."/>
            <person name="Chan C.M."/>
            <person name="Lim L.B.L."/>
            <person name="Cai F."/>
            <person name="Druzhinina I.S."/>
            <person name="U'Ren J.M."/>
            <person name="Derntl C."/>
        </authorList>
    </citation>
    <scope>NUCLEOTIDE SEQUENCE</scope>
    <source>
        <strain evidence="4">TUCIM 5799</strain>
    </source>
</reference>
<organism evidence="4 5">
    <name type="scientific">Neoarthrinium moseri</name>
    <dbReference type="NCBI Taxonomy" id="1658444"/>
    <lineage>
        <taxon>Eukaryota</taxon>
        <taxon>Fungi</taxon>
        <taxon>Dikarya</taxon>
        <taxon>Ascomycota</taxon>
        <taxon>Pezizomycotina</taxon>
        <taxon>Sordariomycetes</taxon>
        <taxon>Xylariomycetidae</taxon>
        <taxon>Amphisphaeriales</taxon>
        <taxon>Apiosporaceae</taxon>
        <taxon>Neoarthrinium</taxon>
    </lineage>
</organism>
<dbReference type="InterPro" id="IPR023780">
    <property type="entry name" value="Chromo_domain"/>
</dbReference>
<name>A0A9Q0AI71_9PEZI</name>
<evidence type="ECO:0000313" key="4">
    <source>
        <dbReference type="EMBL" id="KAI1858629.1"/>
    </source>
</evidence>
<gene>
    <name evidence="4" type="ORF">JX265_010722</name>
</gene>
<dbReference type="Pfam" id="PF00385">
    <property type="entry name" value="Chromo"/>
    <property type="match status" value="1"/>
</dbReference>
<protein>
    <recommendedName>
        <fullName evidence="3">Chromo domain-containing protein</fullName>
    </recommendedName>
</protein>
<dbReference type="GO" id="GO:0006338">
    <property type="term" value="P:chromatin remodeling"/>
    <property type="evidence" value="ECO:0007669"/>
    <property type="project" value="UniProtKB-ARBA"/>
</dbReference>
<accession>A0A9Q0AI71</accession>
<feature type="region of interest" description="Disordered" evidence="2">
    <location>
        <begin position="1"/>
        <end position="20"/>
    </location>
</feature>
<dbReference type="InterPro" id="IPR016197">
    <property type="entry name" value="Chromo-like_dom_sf"/>
</dbReference>
<feature type="region of interest" description="Disordered" evidence="2">
    <location>
        <begin position="198"/>
        <end position="291"/>
    </location>
</feature>
<dbReference type="PROSITE" id="PS50013">
    <property type="entry name" value="CHROMO_2"/>
    <property type="match status" value="1"/>
</dbReference>
<feature type="compositionally biased region" description="Basic residues" evidence="2">
    <location>
        <begin position="121"/>
        <end position="132"/>
    </location>
</feature>
<feature type="region of interest" description="Disordered" evidence="2">
    <location>
        <begin position="117"/>
        <end position="181"/>
    </location>
</feature>
<dbReference type="CDD" id="cd18966">
    <property type="entry name" value="chromodomain"/>
    <property type="match status" value="1"/>
</dbReference>
<feature type="domain" description="Chromo" evidence="3">
    <location>
        <begin position="44"/>
        <end position="105"/>
    </location>
</feature>
<dbReference type="SMART" id="SM00298">
    <property type="entry name" value="CHROMO"/>
    <property type="match status" value="1"/>
</dbReference>
<sequence length="1268" mass="142652">MEQARRTRSPSSLFVDDSCDVEPDDDAISLTSTVRSYHPKDEEFVVDDILAERQNPEEPDHTQYLIQWEGYPLFRASWEPVTNLSDELLQQWLEQKEEGGRTPFDVQEWEDVRQHWAAGKASRHNRRNRKRLQLGLQTTDPFPATPDHYLYPDDDGESEETHDSSDEAMEVDEIEQGGAMPMPTERKIKQTMFTGVPPTKTVLQQGSSAPSTRPEAHGNPAKTGVKTSDKCSERPPVSERKSSASNPSGLNRSTGMPSNGQAKSVSTSSSSSLANKFRGKKLKATRTANPQPLIQRTVATGPASALHIRRRRTGLKEAMMDQTKAPKLMSNMRRVNLLAKKARELNDAAPANPAAIPSHYIITGDAPRKNQSIPDALAEPDMQSEAGVNSPHAMEVPSAIAPLTGPKKSRGGKSVRFTEGTVHESTASNGPASPGLQSNVASKRGSLSSYQRTASQTVARFTSFGPEGSQEVDVEFNGIPRGHSDWLVQFLSEEHIQFCMLCSAADFFSGDTIYEPQFKLASGSLSSPTEGGQAALDAVAVNLLRTSAALYLPRSTHSILVFPTRSPAWSKLVDPAGMAGALDHLIFRPNKPLDIAHYPALSNAVVARGADSASLRRTVMKQMAELDYDTLLSNGKKHVFFLMYHGPETFLFQILVIWLRACQPDCQIFRSVEQGGWNRYQEATLDGVVILHESVERSIRKIPRLWDTLKHGGHIFWSLSSPDHESTLITDNDHSMPDMPPQLKLTRLFPHGRAFLLTPSFMISQPAKLCELLEFIQLRSAVAPCVLVVCSTSTDYLLEIALEKARRRDLLTDKLGHTVSDQVAELEGLSQDEFQDRLRAWELMKNIMDPTRHGFKSHEDPPEDIGKVVLVDDLIAPDDEQSLVNWFAAWSLSRLDCYRKFYVVGSSLQGIEKARKMVRVPNYVDGTVNDPDVHSRQVALDNERGQHSFRSHMFRGDSAADFAPWFNSFNDLKGHSSFWMYFLAVCFLNREMADHLGDFRADFGTFKTWFHSAPKFTPSLNSLVGLFYTVETDWTETDQTIPAARHPWIAVFRPVNPHLNKTSYADMELLIWDFAGRNRWPASPSPEHLLPMQRRLVDYVREAAPARFENYALKRVFVSSWTDVDADPSCPVDVTCRTLEAIVHDRAKYVPPWEQPLIKRGWKLLGEGPAAPRDRLYRTDSDMNEPERLIFHPARGEVDSGSACINDLYEAVVRAREKDPNCTTLDYKYMTTVHWYQDLKDEKRAYKHINVDSWDRVFEDLNLQKRRP</sequence>
<feature type="compositionally biased region" description="Polar residues" evidence="2">
    <location>
        <begin position="423"/>
        <end position="448"/>
    </location>
</feature>
<dbReference type="Proteomes" id="UP000829685">
    <property type="component" value="Unassembled WGS sequence"/>
</dbReference>